<reference evidence="1" key="1">
    <citation type="submission" date="2018-02" db="EMBL/GenBank/DDBJ databases">
        <title>Rhizophora mucronata_Transcriptome.</title>
        <authorList>
            <person name="Meera S.P."/>
            <person name="Sreeshan A."/>
            <person name="Augustine A."/>
        </authorList>
    </citation>
    <scope>NUCLEOTIDE SEQUENCE</scope>
    <source>
        <tissue evidence="1">Leaf</tissue>
    </source>
</reference>
<dbReference type="AlphaFoldDB" id="A0A2P2JZI4"/>
<dbReference type="EMBL" id="GGEC01018391">
    <property type="protein sequence ID" value="MBW98874.1"/>
    <property type="molecule type" value="Transcribed_RNA"/>
</dbReference>
<evidence type="ECO:0000313" key="1">
    <source>
        <dbReference type="EMBL" id="MBW98874.1"/>
    </source>
</evidence>
<name>A0A2P2JZI4_RHIMU</name>
<proteinExistence type="predicted"/>
<sequence length="25" mass="2887">MNQATLRTISYMIQPQIKDILIPAK</sequence>
<accession>A0A2P2JZI4</accession>
<protein>
    <submittedName>
        <fullName evidence="1">Uncharacterized protein</fullName>
    </submittedName>
</protein>
<organism evidence="1">
    <name type="scientific">Rhizophora mucronata</name>
    <name type="common">Asiatic mangrove</name>
    <dbReference type="NCBI Taxonomy" id="61149"/>
    <lineage>
        <taxon>Eukaryota</taxon>
        <taxon>Viridiplantae</taxon>
        <taxon>Streptophyta</taxon>
        <taxon>Embryophyta</taxon>
        <taxon>Tracheophyta</taxon>
        <taxon>Spermatophyta</taxon>
        <taxon>Magnoliopsida</taxon>
        <taxon>eudicotyledons</taxon>
        <taxon>Gunneridae</taxon>
        <taxon>Pentapetalae</taxon>
        <taxon>rosids</taxon>
        <taxon>fabids</taxon>
        <taxon>Malpighiales</taxon>
        <taxon>Rhizophoraceae</taxon>
        <taxon>Rhizophora</taxon>
    </lineage>
</organism>